<comment type="caution">
    <text evidence="1">The sequence shown here is derived from an EMBL/GenBank/DDBJ whole genome shotgun (WGS) entry which is preliminary data.</text>
</comment>
<protein>
    <recommendedName>
        <fullName evidence="3">DUF3558 domain-containing protein</fullName>
    </recommendedName>
</protein>
<name>A0ABV6U624_9ACTN</name>
<proteinExistence type="predicted"/>
<evidence type="ECO:0000313" key="1">
    <source>
        <dbReference type="EMBL" id="MFC0863350.1"/>
    </source>
</evidence>
<sequence>MFGLTLATGCQHDEAKVDHTPLPTVAAPPYICEHIPLRAVELMTGQHDPLVRGHFDLTLSGGLGDGSCVVYRPGGNRLKVLQIGLTPQGYSGGVEEQLHLGALPLPEIVPGATGYYFKDPNSTNNAAHALLVWGNAELGIDLVIGVEGRDNAADVVALMKLIAPKLITDASAPGATVSPSP</sequence>
<gene>
    <name evidence="1" type="ORF">ACFHYQ_13710</name>
</gene>
<reference evidence="1 2" key="1">
    <citation type="submission" date="2024-09" db="EMBL/GenBank/DDBJ databases">
        <authorList>
            <person name="Sun Q."/>
            <person name="Mori K."/>
        </authorList>
    </citation>
    <scope>NUCLEOTIDE SEQUENCE [LARGE SCALE GENOMIC DNA]</scope>
    <source>
        <strain evidence="1 2">TBRC 1851</strain>
    </source>
</reference>
<dbReference type="EMBL" id="JBHMQT010000032">
    <property type="protein sequence ID" value="MFC0863350.1"/>
    <property type="molecule type" value="Genomic_DNA"/>
</dbReference>
<evidence type="ECO:0008006" key="3">
    <source>
        <dbReference type="Google" id="ProtNLM"/>
    </source>
</evidence>
<accession>A0ABV6U624</accession>
<organism evidence="1 2">
    <name type="scientific">Sphaerimonospora cavernae</name>
    <dbReference type="NCBI Taxonomy" id="1740611"/>
    <lineage>
        <taxon>Bacteria</taxon>
        <taxon>Bacillati</taxon>
        <taxon>Actinomycetota</taxon>
        <taxon>Actinomycetes</taxon>
        <taxon>Streptosporangiales</taxon>
        <taxon>Streptosporangiaceae</taxon>
        <taxon>Sphaerimonospora</taxon>
    </lineage>
</organism>
<dbReference type="RefSeq" id="WP_394301504.1">
    <property type="nucleotide sequence ID" value="NZ_JBHMQT010000032.1"/>
</dbReference>
<evidence type="ECO:0000313" key="2">
    <source>
        <dbReference type="Proteomes" id="UP001589870"/>
    </source>
</evidence>
<keyword evidence="2" id="KW-1185">Reference proteome</keyword>
<dbReference type="Proteomes" id="UP001589870">
    <property type="component" value="Unassembled WGS sequence"/>
</dbReference>